<dbReference type="Proteomes" id="UP000469292">
    <property type="component" value="Unassembled WGS sequence"/>
</dbReference>
<keyword evidence="4 7" id="KW-1133">Transmembrane helix</keyword>
<dbReference type="PANTHER" id="PTHR30028">
    <property type="entry name" value="UPF0014 INNER MEMBRANE PROTEIN YBBM-RELATED"/>
    <property type="match status" value="1"/>
</dbReference>
<proteinExistence type="inferred from homology"/>
<dbReference type="PANTHER" id="PTHR30028:SF0">
    <property type="entry name" value="PROTEIN ALUMINUM SENSITIVE 3"/>
    <property type="match status" value="1"/>
</dbReference>
<sequence>MNFMMNAGAATLAGESLQQVLLGSVDDTTDANYFNISIWGMILALVMVVIAAAISAAMKMGVAKSILWATCRSLVQLMAMAVVIVYVIKANNPWLVLAVLCVMVLAAAQITMTRASGIPKGMTGIVMLSLVITIVLMLTVVAEIIVHPVPWYAAQLIIPITGMLLGNTVSALSLGLTRFFDSMRERADDVQTMLALGASKWEAAKPSMVSSIKLGLLPSIAMLASSGIVTIPGMMSGQVIAGKNPIEAAKYQFVMLAAVGALTLLADSIIIALVYKRCFVSFDRYFVPPAAPAPTLKSLVHRSPATSDDSSGSSESLRSATDPENDPMDDGK</sequence>
<feature type="transmembrane region" description="Helical" evidence="7">
    <location>
        <begin position="253"/>
        <end position="275"/>
    </location>
</feature>
<feature type="compositionally biased region" description="Low complexity" evidence="6">
    <location>
        <begin position="302"/>
        <end position="320"/>
    </location>
</feature>
<feature type="transmembrane region" description="Helical" evidence="7">
    <location>
        <begin position="66"/>
        <end position="88"/>
    </location>
</feature>
<feature type="transmembrane region" description="Helical" evidence="7">
    <location>
        <begin position="33"/>
        <end position="54"/>
    </location>
</feature>
<gene>
    <name evidence="8" type="ORF">F6S87_03000</name>
</gene>
<keyword evidence="3 7" id="KW-0812">Transmembrane</keyword>
<dbReference type="AlphaFoldDB" id="A0A6I5NGW4"/>
<keyword evidence="5 7" id="KW-0472">Membrane</keyword>
<reference evidence="8 9" key="1">
    <citation type="submission" date="2019-09" db="EMBL/GenBank/DDBJ databases">
        <title>Phylogenetic characterization of a novel taxon of the genus Bifidobacterium: Bifidobacterium choloepi sp. nov.</title>
        <authorList>
            <person name="Modesto M."/>
            <person name="Satti M."/>
        </authorList>
    </citation>
    <scope>NUCLEOTIDE SEQUENCE [LARGE SCALE GENOMIC DNA]</scope>
    <source>
        <strain evidence="8 9">BRDM6</strain>
    </source>
</reference>
<dbReference type="InterPro" id="IPR005226">
    <property type="entry name" value="UPF0014_fam"/>
</dbReference>
<accession>A0A6I5NGW4</accession>
<evidence type="ECO:0000256" key="2">
    <source>
        <dbReference type="ARBA" id="ARBA00005268"/>
    </source>
</evidence>
<name>A0A6I5NGW4_9BIFI</name>
<feature type="region of interest" description="Disordered" evidence="6">
    <location>
        <begin position="294"/>
        <end position="332"/>
    </location>
</feature>
<evidence type="ECO:0000256" key="4">
    <source>
        <dbReference type="ARBA" id="ARBA00022989"/>
    </source>
</evidence>
<protein>
    <submittedName>
        <fullName evidence="8">ABC transporter permease</fullName>
    </submittedName>
</protein>
<dbReference type="Pfam" id="PF03649">
    <property type="entry name" value="UPF0014"/>
    <property type="match status" value="1"/>
</dbReference>
<evidence type="ECO:0000313" key="9">
    <source>
        <dbReference type="Proteomes" id="UP000469292"/>
    </source>
</evidence>
<evidence type="ECO:0000256" key="3">
    <source>
        <dbReference type="ARBA" id="ARBA00022692"/>
    </source>
</evidence>
<evidence type="ECO:0000256" key="1">
    <source>
        <dbReference type="ARBA" id="ARBA00004141"/>
    </source>
</evidence>
<dbReference type="EMBL" id="VYSG01000001">
    <property type="protein sequence ID" value="NEG69603.1"/>
    <property type="molecule type" value="Genomic_DNA"/>
</dbReference>
<comment type="similarity">
    <text evidence="2">Belongs to the UPF0014 family.</text>
</comment>
<evidence type="ECO:0000256" key="6">
    <source>
        <dbReference type="SAM" id="MobiDB-lite"/>
    </source>
</evidence>
<feature type="transmembrane region" description="Helical" evidence="7">
    <location>
        <begin position="124"/>
        <end position="146"/>
    </location>
</feature>
<feature type="transmembrane region" description="Helical" evidence="7">
    <location>
        <begin position="152"/>
        <end position="176"/>
    </location>
</feature>
<evidence type="ECO:0000256" key="7">
    <source>
        <dbReference type="SAM" id="Phobius"/>
    </source>
</evidence>
<feature type="compositionally biased region" description="Acidic residues" evidence="6">
    <location>
        <begin position="323"/>
        <end position="332"/>
    </location>
</feature>
<feature type="transmembrane region" description="Helical" evidence="7">
    <location>
        <begin position="214"/>
        <end position="233"/>
    </location>
</feature>
<feature type="transmembrane region" description="Helical" evidence="7">
    <location>
        <begin position="94"/>
        <end position="112"/>
    </location>
</feature>
<comment type="caution">
    <text evidence="8">The sequence shown here is derived from an EMBL/GenBank/DDBJ whole genome shotgun (WGS) entry which is preliminary data.</text>
</comment>
<comment type="subcellular location">
    <subcellularLocation>
        <location evidence="1">Membrane</location>
        <topology evidence="1">Multi-pass membrane protein</topology>
    </subcellularLocation>
</comment>
<keyword evidence="9" id="KW-1185">Reference proteome</keyword>
<evidence type="ECO:0000313" key="8">
    <source>
        <dbReference type="EMBL" id="NEG69603.1"/>
    </source>
</evidence>
<evidence type="ECO:0000256" key="5">
    <source>
        <dbReference type="ARBA" id="ARBA00023136"/>
    </source>
</evidence>
<dbReference type="GO" id="GO:0005886">
    <property type="term" value="C:plasma membrane"/>
    <property type="evidence" value="ECO:0007669"/>
    <property type="project" value="TreeGrafter"/>
</dbReference>
<organism evidence="8 9">
    <name type="scientific">Bifidobacterium choloepi</name>
    <dbReference type="NCBI Taxonomy" id="2614131"/>
    <lineage>
        <taxon>Bacteria</taxon>
        <taxon>Bacillati</taxon>
        <taxon>Actinomycetota</taxon>
        <taxon>Actinomycetes</taxon>
        <taxon>Bifidobacteriales</taxon>
        <taxon>Bifidobacteriaceae</taxon>
        <taxon>Bifidobacterium</taxon>
    </lineage>
</organism>